<comment type="caution">
    <text evidence="13">The sequence shown here is derived from an EMBL/GenBank/DDBJ whole genome shotgun (WGS) entry which is preliminary data.</text>
</comment>
<dbReference type="Proteomes" id="UP000037069">
    <property type="component" value="Unassembled WGS sequence"/>
</dbReference>
<evidence type="ECO:0000256" key="2">
    <source>
        <dbReference type="ARBA" id="ARBA00008711"/>
    </source>
</evidence>
<accession>A0A0L0BRP3</accession>
<keyword evidence="5" id="KW-0489">Methyltransferase</keyword>
<evidence type="ECO:0000256" key="6">
    <source>
        <dbReference type="ARBA" id="ARBA00022679"/>
    </source>
</evidence>
<organism evidence="13 14">
    <name type="scientific">Lucilia cuprina</name>
    <name type="common">Green bottle fly</name>
    <name type="synonym">Australian sheep blowfly</name>
    <dbReference type="NCBI Taxonomy" id="7375"/>
    <lineage>
        <taxon>Eukaryota</taxon>
        <taxon>Metazoa</taxon>
        <taxon>Ecdysozoa</taxon>
        <taxon>Arthropoda</taxon>
        <taxon>Hexapoda</taxon>
        <taxon>Insecta</taxon>
        <taxon>Pterygota</taxon>
        <taxon>Neoptera</taxon>
        <taxon>Endopterygota</taxon>
        <taxon>Diptera</taxon>
        <taxon>Brachycera</taxon>
        <taxon>Muscomorpha</taxon>
        <taxon>Oestroidea</taxon>
        <taxon>Calliphoridae</taxon>
        <taxon>Luciliinae</taxon>
        <taxon>Lucilia</taxon>
    </lineage>
</organism>
<dbReference type="FunFam" id="1.10.10.10:FF:000214">
    <property type="entry name" value="Methylated-DNA--protein-cysteine methyltransferase"/>
    <property type="match status" value="1"/>
</dbReference>
<proteinExistence type="inferred from homology"/>
<dbReference type="EC" id="2.1.1.63" evidence="3"/>
<dbReference type="GO" id="GO:0006281">
    <property type="term" value="P:DNA repair"/>
    <property type="evidence" value="ECO:0007669"/>
    <property type="project" value="UniProtKB-KW"/>
</dbReference>
<evidence type="ECO:0000259" key="12">
    <source>
        <dbReference type="Pfam" id="PF01035"/>
    </source>
</evidence>
<dbReference type="OMA" id="FASNETM"/>
<evidence type="ECO:0000256" key="9">
    <source>
        <dbReference type="ARBA" id="ARBA00030795"/>
    </source>
</evidence>
<evidence type="ECO:0000256" key="1">
    <source>
        <dbReference type="ARBA" id="ARBA00001286"/>
    </source>
</evidence>
<dbReference type="InterPro" id="IPR036217">
    <property type="entry name" value="MethylDNA_cys_MeTrfase_DNAb"/>
</dbReference>
<keyword evidence="7" id="KW-0227">DNA damage</keyword>
<dbReference type="Pfam" id="PF01035">
    <property type="entry name" value="DNA_binding_1"/>
    <property type="match status" value="1"/>
</dbReference>
<dbReference type="PANTHER" id="PTHR10815">
    <property type="entry name" value="METHYLATED-DNA--PROTEIN-CYSTEINE METHYLTRANSFERASE"/>
    <property type="match status" value="1"/>
</dbReference>
<evidence type="ECO:0000256" key="5">
    <source>
        <dbReference type="ARBA" id="ARBA00022603"/>
    </source>
</evidence>
<dbReference type="STRING" id="7375.A0A0L0BRP3"/>
<keyword evidence="6" id="KW-0808">Transferase</keyword>
<comment type="catalytic activity">
    <reaction evidence="11">
        <text>a 6-O-methyl-2'-deoxyguanosine in DNA + L-cysteinyl-[protein] = S-methyl-L-cysteinyl-[protein] + a 2'-deoxyguanosine in DNA</text>
        <dbReference type="Rhea" id="RHEA:24000"/>
        <dbReference type="Rhea" id="RHEA-COMP:10131"/>
        <dbReference type="Rhea" id="RHEA-COMP:10132"/>
        <dbReference type="Rhea" id="RHEA-COMP:11367"/>
        <dbReference type="Rhea" id="RHEA-COMP:11368"/>
        <dbReference type="ChEBI" id="CHEBI:29950"/>
        <dbReference type="ChEBI" id="CHEBI:82612"/>
        <dbReference type="ChEBI" id="CHEBI:85445"/>
        <dbReference type="ChEBI" id="CHEBI:85448"/>
        <dbReference type="EC" id="2.1.1.63"/>
    </reaction>
</comment>
<dbReference type="GO" id="GO:0032259">
    <property type="term" value="P:methylation"/>
    <property type="evidence" value="ECO:0007669"/>
    <property type="project" value="UniProtKB-KW"/>
</dbReference>
<keyword evidence="8" id="KW-0234">DNA repair</keyword>
<protein>
    <recommendedName>
        <fullName evidence="4">Methylated-DNA--protein-cysteine methyltransferase</fullName>
        <ecNumber evidence="3">2.1.1.63</ecNumber>
    </recommendedName>
    <alternativeName>
        <fullName evidence="9">6-O-methylguanine-DNA methyltransferase</fullName>
    </alternativeName>
    <alternativeName>
        <fullName evidence="10">O-6-methylguanine-DNA-alkyltransferase</fullName>
    </alternativeName>
</protein>
<comment type="catalytic activity">
    <reaction evidence="1">
        <text>a 4-O-methyl-thymidine in DNA + L-cysteinyl-[protein] = a thymidine in DNA + S-methyl-L-cysteinyl-[protein]</text>
        <dbReference type="Rhea" id="RHEA:53428"/>
        <dbReference type="Rhea" id="RHEA-COMP:10131"/>
        <dbReference type="Rhea" id="RHEA-COMP:10132"/>
        <dbReference type="Rhea" id="RHEA-COMP:13555"/>
        <dbReference type="Rhea" id="RHEA-COMP:13556"/>
        <dbReference type="ChEBI" id="CHEBI:29950"/>
        <dbReference type="ChEBI" id="CHEBI:82612"/>
        <dbReference type="ChEBI" id="CHEBI:137386"/>
        <dbReference type="ChEBI" id="CHEBI:137387"/>
        <dbReference type="EC" id="2.1.1.63"/>
    </reaction>
</comment>
<evidence type="ECO:0000256" key="3">
    <source>
        <dbReference type="ARBA" id="ARBA00011918"/>
    </source>
</evidence>
<reference evidence="13 14" key="1">
    <citation type="journal article" date="2015" name="Nat. Commun.">
        <title>Lucilia cuprina genome unlocks parasitic fly biology to underpin future interventions.</title>
        <authorList>
            <person name="Anstead C.A."/>
            <person name="Korhonen P.K."/>
            <person name="Young N.D."/>
            <person name="Hall R.S."/>
            <person name="Jex A.R."/>
            <person name="Murali S.C."/>
            <person name="Hughes D.S."/>
            <person name="Lee S.F."/>
            <person name="Perry T."/>
            <person name="Stroehlein A.J."/>
            <person name="Ansell B.R."/>
            <person name="Breugelmans B."/>
            <person name="Hofmann A."/>
            <person name="Qu J."/>
            <person name="Dugan S."/>
            <person name="Lee S.L."/>
            <person name="Chao H."/>
            <person name="Dinh H."/>
            <person name="Han Y."/>
            <person name="Doddapaneni H.V."/>
            <person name="Worley K.C."/>
            <person name="Muzny D.M."/>
            <person name="Ioannidis P."/>
            <person name="Waterhouse R.M."/>
            <person name="Zdobnov E.M."/>
            <person name="James P.J."/>
            <person name="Bagnall N.H."/>
            <person name="Kotze A.C."/>
            <person name="Gibbs R.A."/>
            <person name="Richards S."/>
            <person name="Batterham P."/>
            <person name="Gasser R.B."/>
        </authorList>
    </citation>
    <scope>NUCLEOTIDE SEQUENCE [LARGE SCALE GENOMIC DNA]</scope>
    <source>
        <strain evidence="13 14">LS</strain>
        <tissue evidence="13">Full body</tissue>
    </source>
</reference>
<dbReference type="PANTHER" id="PTHR10815:SF13">
    <property type="entry name" value="METHYLATED-DNA--PROTEIN-CYSTEINE METHYLTRANSFERASE"/>
    <property type="match status" value="1"/>
</dbReference>
<dbReference type="InterPro" id="IPR036388">
    <property type="entry name" value="WH-like_DNA-bd_sf"/>
</dbReference>
<dbReference type="InterPro" id="IPR014048">
    <property type="entry name" value="MethylDNA_cys_MeTrfase_DNA-bd"/>
</dbReference>
<evidence type="ECO:0000313" key="13">
    <source>
        <dbReference type="EMBL" id="KNC22712.1"/>
    </source>
</evidence>
<dbReference type="OrthoDB" id="1907495at2759"/>
<evidence type="ECO:0000256" key="7">
    <source>
        <dbReference type="ARBA" id="ARBA00022763"/>
    </source>
</evidence>
<sequence length="185" mass="21481">MYKNIIVKPFIPIDSPSNIYYGFVETSEYGRLFLAYYLEKDLYICYAHFASNETMEKFKNDLQILWPKAKLVNDDKTTKEIWQKYMIKPNGSEEIYVFLNGTEFKRKVWSALLEIPFGEERTYSDLAVAIGNPKAVRAVANAVGSNNIAIFIPCHRVKAKNGDKLKYRWGGDLKKKILLYENENI</sequence>
<dbReference type="Gene3D" id="1.10.10.10">
    <property type="entry name" value="Winged helix-like DNA-binding domain superfamily/Winged helix DNA-binding domain"/>
    <property type="match status" value="1"/>
</dbReference>
<feature type="domain" description="Methylated-DNA-[protein]-cysteine S-methyltransferase DNA binding" evidence="12">
    <location>
        <begin position="103"/>
        <end position="182"/>
    </location>
</feature>
<dbReference type="EMBL" id="JRES01001458">
    <property type="protein sequence ID" value="KNC22712.1"/>
    <property type="molecule type" value="Genomic_DNA"/>
</dbReference>
<dbReference type="AlphaFoldDB" id="A0A0L0BRP3"/>
<dbReference type="CDD" id="cd06445">
    <property type="entry name" value="ATase"/>
    <property type="match status" value="1"/>
</dbReference>
<dbReference type="GO" id="GO:0003908">
    <property type="term" value="F:methylated-DNA-[protein]-cysteine S-methyltransferase activity"/>
    <property type="evidence" value="ECO:0007669"/>
    <property type="project" value="UniProtKB-EC"/>
</dbReference>
<comment type="similarity">
    <text evidence="2">Belongs to the MGMT family.</text>
</comment>
<evidence type="ECO:0000256" key="11">
    <source>
        <dbReference type="ARBA" id="ARBA00049348"/>
    </source>
</evidence>
<gene>
    <name evidence="13" type="ORF">FF38_05079</name>
</gene>
<dbReference type="NCBIfam" id="TIGR00589">
    <property type="entry name" value="ogt"/>
    <property type="match status" value="1"/>
</dbReference>
<name>A0A0L0BRP3_LUCCU</name>
<evidence type="ECO:0000313" key="14">
    <source>
        <dbReference type="Proteomes" id="UP000037069"/>
    </source>
</evidence>
<evidence type="ECO:0000256" key="10">
    <source>
        <dbReference type="ARBA" id="ARBA00031621"/>
    </source>
</evidence>
<evidence type="ECO:0000256" key="8">
    <source>
        <dbReference type="ARBA" id="ARBA00023204"/>
    </source>
</evidence>
<keyword evidence="14" id="KW-1185">Reference proteome</keyword>
<evidence type="ECO:0000256" key="4">
    <source>
        <dbReference type="ARBA" id="ARBA00015377"/>
    </source>
</evidence>
<dbReference type="SUPFAM" id="SSF46767">
    <property type="entry name" value="Methylated DNA-protein cysteine methyltransferase, C-terminal domain"/>
    <property type="match status" value="1"/>
</dbReference>